<keyword evidence="2" id="KW-1185">Reference proteome</keyword>
<dbReference type="Pfam" id="PF21863">
    <property type="entry name" value="HTH_67"/>
    <property type="match status" value="1"/>
</dbReference>
<protein>
    <recommendedName>
        <fullName evidence="3">SalK</fullName>
    </recommendedName>
</protein>
<proteinExistence type="predicted"/>
<name>A0ABN3WU62_STRTU</name>
<gene>
    <name evidence="1" type="ORF">GCM10020221_23240</name>
</gene>
<dbReference type="EMBL" id="BAAAXZ010000087">
    <property type="protein sequence ID" value="GAA2926670.1"/>
    <property type="molecule type" value="Genomic_DNA"/>
</dbReference>
<evidence type="ECO:0008006" key="3">
    <source>
        <dbReference type="Google" id="ProtNLM"/>
    </source>
</evidence>
<sequence length="287" mass="30284">MDAMDTMDAAATARTVWRAAEPVHAVTYFAPEGRAVFEEAGLRGWWRGYFAGRSAPFGPVGPELVTAAFFGFAPGTVARALPSVWEIVSPGRALELRRAGARAALRRLLAGLEAETARAAELLGRHLEGLDCAGRALGAANAALGLPVDPLDRLWHAATLLREHRGDGHVAALVTAGLDGCESLVLRSGIDVPREALQPFRGWTDEEWRAAAGRLAARGLLDADGRATEEGRRLSAEVEAATDLAAARPWQGPAPEAVDELLAALAPVSRACAAVLPHPNPIGLPRE</sequence>
<organism evidence="1 2">
    <name type="scientific">Streptomyces thioluteus</name>
    <dbReference type="NCBI Taxonomy" id="66431"/>
    <lineage>
        <taxon>Bacteria</taxon>
        <taxon>Bacillati</taxon>
        <taxon>Actinomycetota</taxon>
        <taxon>Actinomycetes</taxon>
        <taxon>Kitasatosporales</taxon>
        <taxon>Streptomycetaceae</taxon>
        <taxon>Streptomyces</taxon>
    </lineage>
</organism>
<evidence type="ECO:0000313" key="1">
    <source>
        <dbReference type="EMBL" id="GAA2926670.1"/>
    </source>
</evidence>
<comment type="caution">
    <text evidence="1">The sequence shown here is derived from an EMBL/GenBank/DDBJ whole genome shotgun (WGS) entry which is preliminary data.</text>
</comment>
<dbReference type="NCBIfam" id="NF047719">
    <property type="entry name" value="SCO6745_fam_HTH"/>
    <property type="match status" value="1"/>
</dbReference>
<accession>A0ABN3WU62</accession>
<dbReference type="InterPro" id="IPR054058">
    <property type="entry name" value="HTH_67"/>
</dbReference>
<evidence type="ECO:0000313" key="2">
    <source>
        <dbReference type="Proteomes" id="UP001501102"/>
    </source>
</evidence>
<dbReference type="Proteomes" id="UP001501102">
    <property type="component" value="Unassembled WGS sequence"/>
</dbReference>
<reference evidence="1 2" key="1">
    <citation type="journal article" date="2019" name="Int. J. Syst. Evol. Microbiol.">
        <title>The Global Catalogue of Microorganisms (GCM) 10K type strain sequencing project: providing services to taxonomists for standard genome sequencing and annotation.</title>
        <authorList>
            <consortium name="The Broad Institute Genomics Platform"/>
            <consortium name="The Broad Institute Genome Sequencing Center for Infectious Disease"/>
            <person name="Wu L."/>
            <person name="Ma J."/>
        </authorList>
    </citation>
    <scope>NUCLEOTIDE SEQUENCE [LARGE SCALE GENOMIC DNA]</scope>
    <source>
        <strain evidence="1 2">JCM 4087</strain>
    </source>
</reference>